<protein>
    <submittedName>
        <fullName evidence="1">Uncharacterized protein</fullName>
    </submittedName>
</protein>
<dbReference type="AlphaFoldDB" id="A0AAE1A5R3"/>
<dbReference type="Proteomes" id="UP001283361">
    <property type="component" value="Unassembled WGS sequence"/>
</dbReference>
<name>A0AAE1A5R3_9GAST</name>
<gene>
    <name evidence="1" type="ORF">RRG08_019102</name>
</gene>
<dbReference type="EMBL" id="JAWDGP010002624">
    <property type="protein sequence ID" value="KAK3781477.1"/>
    <property type="molecule type" value="Genomic_DNA"/>
</dbReference>
<comment type="caution">
    <text evidence="1">The sequence shown here is derived from an EMBL/GenBank/DDBJ whole genome shotgun (WGS) entry which is preliminary data.</text>
</comment>
<accession>A0AAE1A5R3</accession>
<organism evidence="1 2">
    <name type="scientific">Elysia crispata</name>
    <name type="common">lettuce slug</name>
    <dbReference type="NCBI Taxonomy" id="231223"/>
    <lineage>
        <taxon>Eukaryota</taxon>
        <taxon>Metazoa</taxon>
        <taxon>Spiralia</taxon>
        <taxon>Lophotrochozoa</taxon>
        <taxon>Mollusca</taxon>
        <taxon>Gastropoda</taxon>
        <taxon>Heterobranchia</taxon>
        <taxon>Euthyneura</taxon>
        <taxon>Panpulmonata</taxon>
        <taxon>Sacoglossa</taxon>
        <taxon>Placobranchoidea</taxon>
        <taxon>Plakobranchidae</taxon>
        <taxon>Elysia</taxon>
    </lineage>
</organism>
<sequence>MSFDLRTINRDEFDSITAAGQQQVYSAIIASWTRSLVTLMPGLAAQLIQAAPPPAKVKDDCKREVKVAAKLTTC</sequence>
<proteinExistence type="predicted"/>
<evidence type="ECO:0000313" key="2">
    <source>
        <dbReference type="Proteomes" id="UP001283361"/>
    </source>
</evidence>
<keyword evidence="2" id="KW-1185">Reference proteome</keyword>
<reference evidence="1" key="1">
    <citation type="journal article" date="2023" name="G3 (Bethesda)">
        <title>A reference genome for the long-term kleptoplast-retaining sea slug Elysia crispata morphotype clarki.</title>
        <authorList>
            <person name="Eastman K.E."/>
            <person name="Pendleton A.L."/>
            <person name="Shaikh M.A."/>
            <person name="Suttiyut T."/>
            <person name="Ogas R."/>
            <person name="Tomko P."/>
            <person name="Gavelis G."/>
            <person name="Widhalm J.R."/>
            <person name="Wisecaver J.H."/>
        </authorList>
    </citation>
    <scope>NUCLEOTIDE SEQUENCE</scope>
    <source>
        <strain evidence="1">ECLA1</strain>
    </source>
</reference>
<evidence type="ECO:0000313" key="1">
    <source>
        <dbReference type="EMBL" id="KAK3781477.1"/>
    </source>
</evidence>